<keyword evidence="2" id="KW-1185">Reference proteome</keyword>
<accession>A0A9D4K619</accession>
<evidence type="ECO:0000313" key="2">
    <source>
        <dbReference type="Proteomes" id="UP000828390"/>
    </source>
</evidence>
<reference evidence="1" key="1">
    <citation type="journal article" date="2019" name="bioRxiv">
        <title>The Genome of the Zebra Mussel, Dreissena polymorpha: A Resource for Invasive Species Research.</title>
        <authorList>
            <person name="McCartney M.A."/>
            <person name="Auch B."/>
            <person name="Kono T."/>
            <person name="Mallez S."/>
            <person name="Zhang Y."/>
            <person name="Obille A."/>
            <person name="Becker A."/>
            <person name="Abrahante J.E."/>
            <person name="Garbe J."/>
            <person name="Badalamenti J.P."/>
            <person name="Herman A."/>
            <person name="Mangelson H."/>
            <person name="Liachko I."/>
            <person name="Sullivan S."/>
            <person name="Sone E.D."/>
            <person name="Koren S."/>
            <person name="Silverstein K.A.T."/>
            <person name="Beckman K.B."/>
            <person name="Gohl D.M."/>
        </authorList>
    </citation>
    <scope>NUCLEOTIDE SEQUENCE</scope>
    <source>
        <strain evidence="1">Duluth1</strain>
        <tissue evidence="1">Whole animal</tissue>
    </source>
</reference>
<dbReference type="EMBL" id="JAIWYP010000004">
    <property type="protein sequence ID" value="KAH3833737.1"/>
    <property type="molecule type" value="Genomic_DNA"/>
</dbReference>
<dbReference type="Proteomes" id="UP000828390">
    <property type="component" value="Unassembled WGS sequence"/>
</dbReference>
<reference evidence="1" key="2">
    <citation type="submission" date="2020-11" db="EMBL/GenBank/DDBJ databases">
        <authorList>
            <person name="McCartney M.A."/>
            <person name="Auch B."/>
            <person name="Kono T."/>
            <person name="Mallez S."/>
            <person name="Becker A."/>
            <person name="Gohl D.M."/>
            <person name="Silverstein K.A.T."/>
            <person name="Koren S."/>
            <person name="Bechman K.B."/>
            <person name="Herman A."/>
            <person name="Abrahante J.E."/>
            <person name="Garbe J."/>
        </authorList>
    </citation>
    <scope>NUCLEOTIDE SEQUENCE</scope>
    <source>
        <strain evidence="1">Duluth1</strain>
        <tissue evidence="1">Whole animal</tissue>
    </source>
</reference>
<organism evidence="1 2">
    <name type="scientific">Dreissena polymorpha</name>
    <name type="common">Zebra mussel</name>
    <name type="synonym">Mytilus polymorpha</name>
    <dbReference type="NCBI Taxonomy" id="45954"/>
    <lineage>
        <taxon>Eukaryota</taxon>
        <taxon>Metazoa</taxon>
        <taxon>Spiralia</taxon>
        <taxon>Lophotrochozoa</taxon>
        <taxon>Mollusca</taxon>
        <taxon>Bivalvia</taxon>
        <taxon>Autobranchia</taxon>
        <taxon>Heteroconchia</taxon>
        <taxon>Euheterodonta</taxon>
        <taxon>Imparidentia</taxon>
        <taxon>Neoheterodontei</taxon>
        <taxon>Myida</taxon>
        <taxon>Dreissenoidea</taxon>
        <taxon>Dreissenidae</taxon>
        <taxon>Dreissena</taxon>
    </lineage>
</organism>
<evidence type="ECO:0000313" key="1">
    <source>
        <dbReference type="EMBL" id="KAH3833737.1"/>
    </source>
</evidence>
<dbReference type="AlphaFoldDB" id="A0A9D4K619"/>
<name>A0A9D4K619_DREPO</name>
<gene>
    <name evidence="1" type="ORF">DPMN_107053</name>
</gene>
<sequence>MLKSDCESANPTAYNVLSPARIQRTKPYHKHDTVVQLLKRTKPYHKLDTIVQLLIRTKPHHKHDTIVQLLIRTKPHHKHDTIMQLLKRTQPHHKHDTIVQILKCTKPHHKHDTAVHLLIRIKPHHKHETIVQLPKLWEKAKQTETAPTPYKPSQRSHDIKVTSHILYSVFLRCKLPFYENREVTLLILFIGKYSNYDIYP</sequence>
<proteinExistence type="predicted"/>
<protein>
    <submittedName>
        <fullName evidence="1">Uncharacterized protein</fullName>
    </submittedName>
</protein>
<comment type="caution">
    <text evidence="1">The sequence shown here is derived from an EMBL/GenBank/DDBJ whole genome shotgun (WGS) entry which is preliminary data.</text>
</comment>